<feature type="domain" description="F-box/LRR-repeat protein 15-like leucin rich repeat" evidence="1">
    <location>
        <begin position="103"/>
        <end position="200"/>
    </location>
</feature>
<dbReference type="SUPFAM" id="SSF52047">
    <property type="entry name" value="RNI-like"/>
    <property type="match status" value="1"/>
</dbReference>
<dbReference type="AlphaFoldDB" id="A0A6G0XML5"/>
<dbReference type="InterPro" id="IPR057207">
    <property type="entry name" value="FBXL15_LRR"/>
</dbReference>
<accession>A0A6G0XML5</accession>
<sequence length="319" mass="35774">MAPTLLDLLARKEIVFNGTKSTEPILARVIAFLGMEPSIGHDKSPACFATTLMLTCTKYFKLATKNPYLFRWMVLRPRWSLSAFERIFDLHKALILSLDLSFCHAYVTDTTIQTLANGCPLLTHCVVWGCHQLSDIGLKGLVSSCRYLTFLNFGGCVKITNASLECIGNELLYLDNLHMSGCPLLNDEGIASLLPASRVVLRVHPCDEPRIPLEFDLHHMKTQLRKFGCSSVNFRVMRDNKHELVLHFKSRPKVVGLWCESTPNKFMPRLTSADNSFHFAGQYVCTSLKVLNIVQCPRISPSAAVTTLKGHHIQLKVLS</sequence>
<dbReference type="VEuPathDB" id="FungiDB:AeMF1_011104"/>
<dbReference type="InterPro" id="IPR006553">
    <property type="entry name" value="Leu-rich_rpt_Cys-con_subtyp"/>
</dbReference>
<dbReference type="GO" id="GO:0031146">
    <property type="term" value="P:SCF-dependent proteasomal ubiquitin-dependent protein catabolic process"/>
    <property type="evidence" value="ECO:0007669"/>
    <property type="project" value="TreeGrafter"/>
</dbReference>
<dbReference type="GO" id="GO:0019005">
    <property type="term" value="C:SCF ubiquitin ligase complex"/>
    <property type="evidence" value="ECO:0007669"/>
    <property type="project" value="TreeGrafter"/>
</dbReference>
<dbReference type="SMART" id="SM00367">
    <property type="entry name" value="LRR_CC"/>
    <property type="match status" value="5"/>
</dbReference>
<dbReference type="Gene3D" id="3.80.10.10">
    <property type="entry name" value="Ribonuclease Inhibitor"/>
    <property type="match status" value="1"/>
</dbReference>
<evidence type="ECO:0000313" key="2">
    <source>
        <dbReference type="EMBL" id="KAF0741634.1"/>
    </source>
</evidence>
<name>A0A6G0XML5_9STRA</name>
<dbReference type="EMBL" id="VJMJ01000036">
    <property type="protein sequence ID" value="KAF0741634.1"/>
    <property type="molecule type" value="Genomic_DNA"/>
</dbReference>
<organism evidence="2 3">
    <name type="scientific">Aphanomyces euteiches</name>
    <dbReference type="NCBI Taxonomy" id="100861"/>
    <lineage>
        <taxon>Eukaryota</taxon>
        <taxon>Sar</taxon>
        <taxon>Stramenopiles</taxon>
        <taxon>Oomycota</taxon>
        <taxon>Saprolegniomycetes</taxon>
        <taxon>Saprolegniales</taxon>
        <taxon>Verrucalvaceae</taxon>
        <taxon>Aphanomyces</taxon>
    </lineage>
</organism>
<gene>
    <name evidence="2" type="ORF">Ae201684_003310</name>
</gene>
<reference evidence="2 3" key="1">
    <citation type="submission" date="2019-07" db="EMBL/GenBank/DDBJ databases">
        <title>Genomics analysis of Aphanomyces spp. identifies a new class of oomycete effector associated with host adaptation.</title>
        <authorList>
            <person name="Gaulin E."/>
        </authorList>
    </citation>
    <scope>NUCLEOTIDE SEQUENCE [LARGE SCALE GENOMIC DNA]</scope>
    <source>
        <strain evidence="2 3">ATCC 201684</strain>
    </source>
</reference>
<dbReference type="PANTHER" id="PTHR13318">
    <property type="entry name" value="PARTNER OF PAIRED, ISOFORM B-RELATED"/>
    <property type="match status" value="1"/>
</dbReference>
<proteinExistence type="predicted"/>
<evidence type="ECO:0000313" key="3">
    <source>
        <dbReference type="Proteomes" id="UP000481153"/>
    </source>
</evidence>
<dbReference type="Proteomes" id="UP000481153">
    <property type="component" value="Unassembled WGS sequence"/>
</dbReference>
<keyword evidence="3" id="KW-1185">Reference proteome</keyword>
<protein>
    <recommendedName>
        <fullName evidence="1">F-box/LRR-repeat protein 15-like leucin rich repeat domain-containing protein</fullName>
    </recommendedName>
</protein>
<evidence type="ECO:0000259" key="1">
    <source>
        <dbReference type="Pfam" id="PF25372"/>
    </source>
</evidence>
<dbReference type="InterPro" id="IPR032675">
    <property type="entry name" value="LRR_dom_sf"/>
</dbReference>
<comment type="caution">
    <text evidence="2">The sequence shown here is derived from an EMBL/GenBank/DDBJ whole genome shotgun (WGS) entry which is preliminary data.</text>
</comment>
<dbReference type="Pfam" id="PF25372">
    <property type="entry name" value="DUF7885"/>
    <property type="match status" value="1"/>
</dbReference>